<feature type="domain" description="Tyrosine-protein phosphatase" evidence="3">
    <location>
        <begin position="63"/>
        <end position="206"/>
    </location>
</feature>
<name>A0AAW2HDE3_9NEOP</name>
<feature type="domain" description="Tyrosine specific protein phosphatases" evidence="4">
    <location>
        <begin position="132"/>
        <end position="185"/>
    </location>
</feature>
<evidence type="ECO:0000256" key="1">
    <source>
        <dbReference type="ARBA" id="ARBA00022801"/>
    </source>
</evidence>
<dbReference type="SUPFAM" id="SSF52799">
    <property type="entry name" value="(Phosphotyrosine protein) phosphatases II"/>
    <property type="match status" value="1"/>
</dbReference>
<dbReference type="SMART" id="SM00195">
    <property type="entry name" value="DSPc"/>
    <property type="match status" value="1"/>
</dbReference>
<reference evidence="5" key="1">
    <citation type="journal article" date="2024" name="Gigascience">
        <title>Chromosome-level genome of the poultry shaft louse Menopon gallinae provides insight into the host-switching and adaptive evolution of parasitic lice.</title>
        <authorList>
            <person name="Xu Y."/>
            <person name="Ma L."/>
            <person name="Liu S."/>
            <person name="Liang Y."/>
            <person name="Liu Q."/>
            <person name="He Z."/>
            <person name="Tian L."/>
            <person name="Duan Y."/>
            <person name="Cai W."/>
            <person name="Li H."/>
            <person name="Song F."/>
        </authorList>
    </citation>
    <scope>NUCLEOTIDE SEQUENCE</scope>
    <source>
        <strain evidence="5">Cailab_2023a</strain>
    </source>
</reference>
<protein>
    <recommendedName>
        <fullName evidence="6">Dual specificity protein phosphatase 19</fullName>
    </recommendedName>
</protein>
<dbReference type="PROSITE" id="PS00383">
    <property type="entry name" value="TYR_PHOSPHATASE_1"/>
    <property type="match status" value="1"/>
</dbReference>
<dbReference type="InterPro" id="IPR000340">
    <property type="entry name" value="Dual-sp_phosphatase_cat-dom"/>
</dbReference>
<accession>A0AAW2HDE3</accession>
<comment type="caution">
    <text evidence="5">The sequence shown here is derived from an EMBL/GenBank/DDBJ whole genome shotgun (WGS) entry which is preliminary data.</text>
</comment>
<dbReference type="InterPro" id="IPR020422">
    <property type="entry name" value="TYR_PHOSPHATASE_DUAL_dom"/>
</dbReference>
<dbReference type="PANTHER" id="PTHR46377:SF1">
    <property type="entry name" value="DUAL SPECIFICITY PROTEIN PHOSPHATASE 19"/>
    <property type="match status" value="1"/>
</dbReference>
<dbReference type="AlphaFoldDB" id="A0AAW2HDE3"/>
<evidence type="ECO:0000256" key="2">
    <source>
        <dbReference type="ARBA" id="ARBA00022912"/>
    </source>
</evidence>
<dbReference type="PROSITE" id="PS50054">
    <property type="entry name" value="TYR_PHOSPHATASE_DUAL"/>
    <property type="match status" value="1"/>
</dbReference>
<dbReference type="InterPro" id="IPR016130">
    <property type="entry name" value="Tyr_Pase_AS"/>
</dbReference>
<sequence length="212" mass="24010">MSESSLLAQIKKRKTCLKPQETIITSAAGEKYVEKKSDDGEIITTKLKEESFGFVVDEKPDLQVAEILPYLLLSSQDVVQDSMLLKSNKVTHVLSVGVDLPQNSLLTDVVYKKISFPDLPEADLLGILNECFNFISNAKMECENNRVLVHCNAGYSRSPSVVIAYLMKTFGYSLEHSLNVVREKRMVRPNDGFIRQLKQYKEMLRNQCLEKS</sequence>
<dbReference type="Gene3D" id="3.90.190.10">
    <property type="entry name" value="Protein tyrosine phosphatase superfamily"/>
    <property type="match status" value="1"/>
</dbReference>
<keyword evidence="1" id="KW-0378">Hydrolase</keyword>
<dbReference type="EMBL" id="JARGDH010000005">
    <property type="protein sequence ID" value="KAL0267784.1"/>
    <property type="molecule type" value="Genomic_DNA"/>
</dbReference>
<evidence type="ECO:0008006" key="6">
    <source>
        <dbReference type="Google" id="ProtNLM"/>
    </source>
</evidence>
<dbReference type="InterPro" id="IPR000387">
    <property type="entry name" value="Tyr_Pase_dom"/>
</dbReference>
<proteinExistence type="predicted"/>
<evidence type="ECO:0000259" key="3">
    <source>
        <dbReference type="PROSITE" id="PS50054"/>
    </source>
</evidence>
<gene>
    <name evidence="5" type="ORF">PYX00_009954</name>
</gene>
<dbReference type="InterPro" id="IPR029021">
    <property type="entry name" value="Prot-tyrosine_phosphatase-like"/>
</dbReference>
<dbReference type="PROSITE" id="PS50056">
    <property type="entry name" value="TYR_PHOSPHATASE_2"/>
    <property type="match status" value="1"/>
</dbReference>
<organism evidence="5">
    <name type="scientific">Menopon gallinae</name>
    <name type="common">poultry shaft louse</name>
    <dbReference type="NCBI Taxonomy" id="328185"/>
    <lineage>
        <taxon>Eukaryota</taxon>
        <taxon>Metazoa</taxon>
        <taxon>Ecdysozoa</taxon>
        <taxon>Arthropoda</taxon>
        <taxon>Hexapoda</taxon>
        <taxon>Insecta</taxon>
        <taxon>Pterygota</taxon>
        <taxon>Neoptera</taxon>
        <taxon>Paraneoptera</taxon>
        <taxon>Psocodea</taxon>
        <taxon>Troctomorpha</taxon>
        <taxon>Phthiraptera</taxon>
        <taxon>Amblycera</taxon>
        <taxon>Menoponidae</taxon>
        <taxon>Menopon</taxon>
    </lineage>
</organism>
<keyword evidence="2" id="KW-0904">Protein phosphatase</keyword>
<evidence type="ECO:0000259" key="4">
    <source>
        <dbReference type="PROSITE" id="PS50056"/>
    </source>
</evidence>
<dbReference type="GO" id="GO:0008579">
    <property type="term" value="F:JUN kinase phosphatase activity"/>
    <property type="evidence" value="ECO:0007669"/>
    <property type="project" value="TreeGrafter"/>
</dbReference>
<evidence type="ECO:0000313" key="5">
    <source>
        <dbReference type="EMBL" id="KAL0267784.1"/>
    </source>
</evidence>
<dbReference type="GO" id="GO:0005737">
    <property type="term" value="C:cytoplasm"/>
    <property type="evidence" value="ECO:0007669"/>
    <property type="project" value="TreeGrafter"/>
</dbReference>
<dbReference type="Pfam" id="PF00782">
    <property type="entry name" value="DSPc"/>
    <property type="match status" value="1"/>
</dbReference>
<dbReference type="PANTHER" id="PTHR46377">
    <property type="entry name" value="DUAL SPECIFICITY PROTEIN PHOSPHATASE 19"/>
    <property type="match status" value="1"/>
</dbReference>